<dbReference type="GO" id="GO:0005829">
    <property type="term" value="C:cytosol"/>
    <property type="evidence" value="ECO:0007669"/>
    <property type="project" value="TreeGrafter"/>
</dbReference>
<evidence type="ECO:0000256" key="7">
    <source>
        <dbReference type="ARBA" id="ARBA00022833"/>
    </source>
</evidence>
<keyword evidence="6 13" id="KW-0227">DNA damage</keyword>
<evidence type="ECO:0000256" key="1">
    <source>
        <dbReference type="ARBA" id="ARBA00012722"/>
    </source>
</evidence>
<dbReference type="EC" id="6.5.1.2" evidence="1 13"/>
<feature type="binding site" evidence="13">
    <location>
        <position position="435"/>
    </location>
    <ligand>
        <name>Zn(2+)</name>
        <dbReference type="ChEBI" id="CHEBI:29105"/>
    </ligand>
</feature>
<dbReference type="InterPro" id="IPR018239">
    <property type="entry name" value="DNA_ligase_AS"/>
</dbReference>
<comment type="similarity">
    <text evidence="12 13">Belongs to the NAD-dependent DNA ligase family. LigA subfamily.</text>
</comment>
<keyword evidence="13" id="KW-0464">Manganese</keyword>
<dbReference type="Proteomes" id="UP000588586">
    <property type="component" value="Unassembled WGS sequence"/>
</dbReference>
<dbReference type="NCBIfam" id="TIGR00575">
    <property type="entry name" value="dnlj"/>
    <property type="match status" value="1"/>
</dbReference>
<dbReference type="SUPFAM" id="SSF52113">
    <property type="entry name" value="BRCT domain"/>
    <property type="match status" value="1"/>
</dbReference>
<keyword evidence="10 13" id="KW-0234">DNA repair</keyword>
<keyword evidence="4 13" id="KW-0235">DNA replication</keyword>
<evidence type="ECO:0000256" key="10">
    <source>
        <dbReference type="ARBA" id="ARBA00023204"/>
    </source>
</evidence>
<feature type="binding site" evidence="13">
    <location>
        <position position="341"/>
    </location>
    <ligand>
        <name>NAD(+)</name>
        <dbReference type="ChEBI" id="CHEBI:57540"/>
    </ligand>
</feature>
<keyword evidence="8 13" id="KW-0460">Magnesium</keyword>
<evidence type="ECO:0000256" key="12">
    <source>
        <dbReference type="ARBA" id="ARBA00060881"/>
    </source>
</evidence>
<dbReference type="InterPro" id="IPR010994">
    <property type="entry name" value="RuvA_2-like"/>
</dbReference>
<dbReference type="Gene3D" id="3.40.50.10190">
    <property type="entry name" value="BRCT domain"/>
    <property type="match status" value="1"/>
</dbReference>
<keyword evidence="18" id="KW-1185">Reference proteome</keyword>
<comment type="catalytic activity">
    <reaction evidence="11 13 14">
        <text>NAD(+) + (deoxyribonucleotide)n-3'-hydroxyl + 5'-phospho-(deoxyribonucleotide)m = (deoxyribonucleotide)n+m + AMP + beta-nicotinamide D-nucleotide.</text>
        <dbReference type="EC" id="6.5.1.2"/>
    </reaction>
</comment>
<keyword evidence="5 13" id="KW-0479">Metal-binding</keyword>
<dbReference type="GO" id="GO:0046872">
    <property type="term" value="F:metal ion binding"/>
    <property type="evidence" value="ECO:0007669"/>
    <property type="project" value="UniProtKB-KW"/>
</dbReference>
<feature type="binding site" evidence="13">
    <location>
        <position position="438"/>
    </location>
    <ligand>
        <name>Zn(2+)</name>
        <dbReference type="ChEBI" id="CHEBI:29105"/>
    </ligand>
</feature>
<evidence type="ECO:0000256" key="8">
    <source>
        <dbReference type="ARBA" id="ARBA00022842"/>
    </source>
</evidence>
<dbReference type="GO" id="GO:0003911">
    <property type="term" value="F:DNA ligase (NAD+) activity"/>
    <property type="evidence" value="ECO:0007669"/>
    <property type="project" value="UniProtKB-UniRule"/>
</dbReference>
<evidence type="ECO:0000256" key="4">
    <source>
        <dbReference type="ARBA" id="ARBA00022705"/>
    </source>
</evidence>
<dbReference type="PROSITE" id="PS01055">
    <property type="entry name" value="DNA_LIGASE_N1"/>
    <property type="match status" value="1"/>
</dbReference>
<keyword evidence="9 13" id="KW-0520">NAD</keyword>
<dbReference type="Gene3D" id="1.10.150.20">
    <property type="entry name" value="5' to 3' exonuclease, C-terminal subdomain"/>
    <property type="match status" value="2"/>
</dbReference>
<dbReference type="InterPro" id="IPR001357">
    <property type="entry name" value="BRCT_dom"/>
</dbReference>
<dbReference type="InterPro" id="IPR012340">
    <property type="entry name" value="NA-bd_OB-fold"/>
</dbReference>
<dbReference type="NCBIfam" id="NF005932">
    <property type="entry name" value="PRK07956.1"/>
    <property type="match status" value="1"/>
</dbReference>
<evidence type="ECO:0000256" key="13">
    <source>
        <dbReference type="HAMAP-Rule" id="MF_01588"/>
    </source>
</evidence>
<evidence type="ECO:0000256" key="11">
    <source>
        <dbReference type="ARBA" id="ARBA00034005"/>
    </source>
</evidence>
<dbReference type="InterPro" id="IPR036420">
    <property type="entry name" value="BRCT_dom_sf"/>
</dbReference>
<dbReference type="InterPro" id="IPR004149">
    <property type="entry name" value="Znf_DNAligase_C4"/>
</dbReference>
<dbReference type="PANTHER" id="PTHR23389:SF9">
    <property type="entry name" value="DNA LIGASE"/>
    <property type="match status" value="1"/>
</dbReference>
<comment type="caution">
    <text evidence="17">The sequence shown here is derived from an EMBL/GenBank/DDBJ whole genome shotgun (WGS) entry which is preliminary data.</text>
</comment>
<gene>
    <name evidence="13 17" type="primary">ligA</name>
    <name evidence="17" type="ORF">HJG52_09380</name>
</gene>
<evidence type="ECO:0000256" key="9">
    <source>
        <dbReference type="ARBA" id="ARBA00023027"/>
    </source>
</evidence>
<dbReference type="Gene3D" id="2.40.50.140">
    <property type="entry name" value="Nucleic acid-binding proteins"/>
    <property type="match status" value="1"/>
</dbReference>
<evidence type="ECO:0000256" key="14">
    <source>
        <dbReference type="RuleBase" id="RU000618"/>
    </source>
</evidence>
<dbReference type="PANTHER" id="PTHR23389">
    <property type="entry name" value="CHROMOSOME TRANSMISSION FIDELITY FACTOR 18"/>
    <property type="match status" value="1"/>
</dbReference>
<sequence length="721" mass="78358">MRQDGGVTDSSAASTTASTTASPIESDVPEDVRHEWTELAEQASAAQFAYHVKDAPTISDGQYDALIKRLNQIEDEYPQLRTPESPTQQVGGAVFSTDFTAVDHLERMLSLDNCFSPEELAAWAARVARDASTAAYHYLCELKIDGLAVNLLYENGKLTRALTRGDGRTGEDVTNNVRTIDGIPHQLKGKGHPAKVEIRGEVFFPVEAFGELNAQLVAAGKPPYANPRNTAAGSLRQKDPRVTASRGLRMLVHGIGYREGLELTRQSQAYDLFKEWGLPVSTHSKVVDTIEEVQDYVSYYGEHRHDVEHELDGIVIKIDEVAVQRQLGSTSRAPRWAIAYKYPPEEVNTKLLDIQVGVGRTGRVTPFGVMEPVVVAGSTVERATLHNADEVKRKGVLIGDTVVLRKAGDVIPEILGPVVDLRDGSEREFVMPTHCPSCNTELRPEKEGDKDIRCPNARTCPQQLRERLAGLAGRGAFDIEALGWEGAGALLESGVIEDESGLFALGEKEIAQVPLFTRAAKKTDPEEAVVDGRVLSANGRRLVDNLAAAKEQPLWRVLVALSIRHVGPTASRALAQHFGSMQAIRDASRDELAGVEGVGGVIADAVREWFDGGGNDWHRNIVQRWAADGVRMEDERDESIEQTLAGLTVVVTGSLEGFSRDSAKEAILARGGKASSSVSKKTDYVVVGQNAGSKEDKARELGRPILDEAAFVRLLETGSAD</sequence>
<keyword evidence="3 13" id="KW-0436">Ligase</keyword>
<dbReference type="Gene3D" id="3.30.470.30">
    <property type="entry name" value="DNA ligase/mRNA capping enzyme"/>
    <property type="match status" value="1"/>
</dbReference>
<feature type="active site" description="N6-AMP-lysine intermediate" evidence="13">
    <location>
        <position position="143"/>
    </location>
</feature>
<evidence type="ECO:0000256" key="5">
    <source>
        <dbReference type="ARBA" id="ARBA00022723"/>
    </source>
</evidence>
<dbReference type="InterPro" id="IPR041663">
    <property type="entry name" value="DisA/LigA_HHH"/>
</dbReference>
<dbReference type="InterPro" id="IPR013839">
    <property type="entry name" value="DNAligase_adenylation"/>
</dbReference>
<dbReference type="PIRSF" id="PIRSF001604">
    <property type="entry name" value="LigA"/>
    <property type="match status" value="1"/>
</dbReference>
<dbReference type="FunFam" id="3.40.50.10190:FF:000054">
    <property type="entry name" value="DNA ligase"/>
    <property type="match status" value="1"/>
</dbReference>
<evidence type="ECO:0000313" key="18">
    <source>
        <dbReference type="Proteomes" id="UP000588586"/>
    </source>
</evidence>
<dbReference type="SMART" id="SM00532">
    <property type="entry name" value="LIGANc"/>
    <property type="match status" value="1"/>
</dbReference>
<dbReference type="Pfam" id="PF03120">
    <property type="entry name" value="OB_DNA_ligase"/>
    <property type="match status" value="1"/>
</dbReference>
<dbReference type="EMBL" id="JABEPQ010000002">
    <property type="protein sequence ID" value="NNM46215.1"/>
    <property type="molecule type" value="Genomic_DNA"/>
</dbReference>
<protein>
    <recommendedName>
        <fullName evidence="2 13">DNA ligase</fullName>
        <ecNumber evidence="1 13">6.5.1.2</ecNumber>
    </recommendedName>
    <alternativeName>
        <fullName evidence="13">Polydeoxyribonucleotide synthase [NAD(+)]</fullName>
    </alternativeName>
</protein>
<dbReference type="FunFam" id="1.10.150.20:FF:000006">
    <property type="entry name" value="DNA ligase"/>
    <property type="match status" value="1"/>
</dbReference>
<feature type="binding site" evidence="13">
    <location>
        <position position="460"/>
    </location>
    <ligand>
        <name>Zn(2+)</name>
        <dbReference type="ChEBI" id="CHEBI:29105"/>
    </ligand>
</feature>
<feature type="binding site" evidence="13">
    <location>
        <position position="317"/>
    </location>
    <ligand>
        <name>NAD(+)</name>
        <dbReference type="ChEBI" id="CHEBI:57540"/>
    </ligand>
</feature>
<feature type="binding site" evidence="13">
    <location>
        <begin position="110"/>
        <end position="111"/>
    </location>
    <ligand>
        <name>NAD(+)</name>
        <dbReference type="ChEBI" id="CHEBI:57540"/>
    </ligand>
</feature>
<dbReference type="CDD" id="cd00114">
    <property type="entry name" value="LIGANc"/>
    <property type="match status" value="1"/>
</dbReference>
<dbReference type="InterPro" id="IPR004150">
    <property type="entry name" value="NAD_DNA_ligase_OB"/>
</dbReference>
<comment type="cofactor">
    <cofactor evidence="13">
        <name>Mg(2+)</name>
        <dbReference type="ChEBI" id="CHEBI:18420"/>
    </cofactor>
    <cofactor evidence="13">
        <name>Mn(2+)</name>
        <dbReference type="ChEBI" id="CHEBI:29035"/>
    </cofactor>
</comment>
<proteinExistence type="inferred from homology"/>
<dbReference type="SUPFAM" id="SSF50249">
    <property type="entry name" value="Nucleic acid-binding proteins"/>
    <property type="match status" value="1"/>
</dbReference>
<dbReference type="Pfam" id="PF03119">
    <property type="entry name" value="DNA_ligase_ZBD"/>
    <property type="match status" value="1"/>
</dbReference>
<evidence type="ECO:0000256" key="2">
    <source>
        <dbReference type="ARBA" id="ARBA00013308"/>
    </source>
</evidence>
<comment type="function">
    <text evidence="13">DNA ligase that catalyzes the formation of phosphodiester linkages between 5'-phosphoryl and 3'-hydroxyl groups in double-stranded DNA using NAD as a coenzyme and as the energy source for the reaction. It is essential for DNA replication and repair of damaged DNA.</text>
</comment>
<accession>A0A849HE51</accession>
<dbReference type="SUPFAM" id="SSF56091">
    <property type="entry name" value="DNA ligase/mRNA capping enzyme, catalytic domain"/>
    <property type="match status" value="1"/>
</dbReference>
<dbReference type="Gene3D" id="6.20.10.30">
    <property type="match status" value="1"/>
</dbReference>
<organism evidence="17 18">
    <name type="scientific">Knoellia koreensis</name>
    <dbReference type="NCBI Taxonomy" id="2730921"/>
    <lineage>
        <taxon>Bacteria</taxon>
        <taxon>Bacillati</taxon>
        <taxon>Actinomycetota</taxon>
        <taxon>Actinomycetes</taxon>
        <taxon>Micrococcales</taxon>
        <taxon>Intrasporangiaceae</taxon>
        <taxon>Knoellia</taxon>
    </lineage>
</organism>
<evidence type="ECO:0000313" key="17">
    <source>
        <dbReference type="EMBL" id="NNM46215.1"/>
    </source>
</evidence>
<dbReference type="SMART" id="SM00292">
    <property type="entry name" value="BRCT"/>
    <property type="match status" value="1"/>
</dbReference>
<reference evidence="17 18" key="1">
    <citation type="submission" date="2020-04" db="EMBL/GenBank/DDBJ databases">
        <title>Knoellia sp. isolate from air conditioner.</title>
        <authorList>
            <person name="Chea S."/>
            <person name="Kim D.-U."/>
        </authorList>
    </citation>
    <scope>NUCLEOTIDE SEQUENCE [LARGE SCALE GENOMIC DNA]</scope>
    <source>
        <strain evidence="17 18">DB2414S</strain>
    </source>
</reference>
<evidence type="ECO:0000256" key="6">
    <source>
        <dbReference type="ARBA" id="ARBA00022763"/>
    </source>
</evidence>
<feature type="compositionally biased region" description="Low complexity" evidence="15">
    <location>
        <begin position="10"/>
        <end position="22"/>
    </location>
</feature>
<dbReference type="PROSITE" id="PS01056">
    <property type="entry name" value="DNA_LIGASE_N2"/>
    <property type="match status" value="1"/>
</dbReference>
<dbReference type="HAMAP" id="MF_01588">
    <property type="entry name" value="DNA_ligase_A"/>
    <property type="match status" value="1"/>
</dbReference>
<dbReference type="PROSITE" id="PS50172">
    <property type="entry name" value="BRCT"/>
    <property type="match status" value="1"/>
</dbReference>
<feature type="binding site" evidence="13">
    <location>
        <position position="141"/>
    </location>
    <ligand>
        <name>NAD(+)</name>
        <dbReference type="ChEBI" id="CHEBI:57540"/>
    </ligand>
</feature>
<dbReference type="SUPFAM" id="SSF47781">
    <property type="entry name" value="RuvA domain 2-like"/>
    <property type="match status" value="1"/>
</dbReference>
<feature type="binding site" evidence="13">
    <location>
        <position position="201"/>
    </location>
    <ligand>
        <name>NAD(+)</name>
        <dbReference type="ChEBI" id="CHEBI:57540"/>
    </ligand>
</feature>
<feature type="region of interest" description="Disordered" evidence="15">
    <location>
        <begin position="1"/>
        <end position="32"/>
    </location>
</feature>
<feature type="binding site" evidence="13">
    <location>
        <begin position="60"/>
        <end position="64"/>
    </location>
    <ligand>
        <name>NAD(+)</name>
        <dbReference type="ChEBI" id="CHEBI:57540"/>
    </ligand>
</feature>
<feature type="binding site" evidence="13">
    <location>
        <position position="164"/>
    </location>
    <ligand>
        <name>NAD(+)</name>
        <dbReference type="ChEBI" id="CHEBI:57540"/>
    </ligand>
</feature>
<dbReference type="CDD" id="cd17748">
    <property type="entry name" value="BRCT_DNA_ligase_like"/>
    <property type="match status" value="1"/>
</dbReference>
<evidence type="ECO:0000256" key="3">
    <source>
        <dbReference type="ARBA" id="ARBA00022598"/>
    </source>
</evidence>
<name>A0A849HE51_9MICO</name>
<dbReference type="Pfam" id="PF00533">
    <property type="entry name" value="BRCT"/>
    <property type="match status" value="1"/>
</dbReference>
<dbReference type="FunFam" id="2.40.50.140:FF:000012">
    <property type="entry name" value="DNA ligase"/>
    <property type="match status" value="1"/>
</dbReference>
<dbReference type="InterPro" id="IPR033136">
    <property type="entry name" value="DNA_ligase_CS"/>
</dbReference>
<keyword evidence="7 13" id="KW-0862">Zinc</keyword>
<dbReference type="GO" id="GO:0006281">
    <property type="term" value="P:DNA repair"/>
    <property type="evidence" value="ECO:0007669"/>
    <property type="project" value="UniProtKB-KW"/>
</dbReference>
<feature type="binding site" evidence="13">
    <location>
        <position position="454"/>
    </location>
    <ligand>
        <name>Zn(2+)</name>
        <dbReference type="ChEBI" id="CHEBI:29105"/>
    </ligand>
</feature>
<evidence type="ECO:0000259" key="16">
    <source>
        <dbReference type="PROSITE" id="PS50172"/>
    </source>
</evidence>
<dbReference type="Gene3D" id="1.10.287.610">
    <property type="entry name" value="Helix hairpin bin"/>
    <property type="match status" value="1"/>
</dbReference>
<dbReference type="InterPro" id="IPR013840">
    <property type="entry name" value="DNAligase_N"/>
</dbReference>
<dbReference type="FunFam" id="3.30.470.30:FF:000001">
    <property type="entry name" value="DNA ligase"/>
    <property type="match status" value="1"/>
</dbReference>
<dbReference type="InterPro" id="IPR001679">
    <property type="entry name" value="DNA_ligase"/>
</dbReference>
<dbReference type="Pfam" id="PF01653">
    <property type="entry name" value="DNA_ligase_aden"/>
    <property type="match status" value="1"/>
</dbReference>
<feature type="domain" description="BRCT" evidence="16">
    <location>
        <begin position="639"/>
        <end position="721"/>
    </location>
</feature>
<dbReference type="AlphaFoldDB" id="A0A849HE51"/>
<evidence type="ECO:0000256" key="15">
    <source>
        <dbReference type="SAM" id="MobiDB-lite"/>
    </source>
</evidence>
<dbReference type="GO" id="GO:0006260">
    <property type="term" value="P:DNA replication"/>
    <property type="evidence" value="ECO:0007669"/>
    <property type="project" value="UniProtKB-KW"/>
</dbReference>
<dbReference type="Pfam" id="PF12826">
    <property type="entry name" value="HHH_2"/>
    <property type="match status" value="1"/>
</dbReference>